<dbReference type="Proteomes" id="UP000033475">
    <property type="component" value="Unassembled WGS sequence"/>
</dbReference>
<dbReference type="EMBL" id="LANQ01000001">
    <property type="protein sequence ID" value="KJV58397.1"/>
    <property type="molecule type" value="Genomic_DNA"/>
</dbReference>
<protein>
    <submittedName>
        <fullName evidence="1">Uncharacterized protein</fullName>
    </submittedName>
</protein>
<name>A0A0F3MSG5_RICFI</name>
<reference evidence="1 2" key="1">
    <citation type="submission" date="2015-01" db="EMBL/GenBank/DDBJ databases">
        <title>Genome Sequencing of Rickettsiales.</title>
        <authorList>
            <person name="Daugherty S.C."/>
            <person name="Su Q."/>
            <person name="Abolude K."/>
            <person name="Beier-Sexton M."/>
            <person name="Carlyon J.A."/>
            <person name="Carter R."/>
            <person name="Day N.P."/>
            <person name="Dumler S.J."/>
            <person name="Dyachenko V."/>
            <person name="Godinez A."/>
            <person name="Kurtti T.J."/>
            <person name="Lichay M."/>
            <person name="Mullins K.E."/>
            <person name="Ott S."/>
            <person name="Pappas-Brown V."/>
            <person name="Paris D.H."/>
            <person name="Patel P."/>
            <person name="Richards A.L."/>
            <person name="Sadzewicz L."/>
            <person name="Sears K."/>
            <person name="Seidman D."/>
            <person name="Sengamalay N."/>
            <person name="Stenos J."/>
            <person name="Tallon L.J."/>
            <person name="Vincent G."/>
            <person name="Fraser C.M."/>
            <person name="Munderloh U."/>
            <person name="Dunning-Hotopp J.C."/>
        </authorList>
    </citation>
    <scope>NUCLEOTIDE SEQUENCE [LARGE SCALE GENOMIC DNA]</scope>
    <source>
        <strain evidence="1 2">Pedreira</strain>
    </source>
</reference>
<dbReference type="RefSeq" id="WP_175265450.1">
    <property type="nucleotide sequence ID" value="NZ_LANQ01000001.1"/>
</dbReference>
<proteinExistence type="predicted"/>
<sequence length="55" mass="6372">MNKKLITVIELPEFQKFAKAFLNEKEYTEIVNYIAANPEQGDIVGRNKKIEVCSR</sequence>
<evidence type="ECO:0000313" key="2">
    <source>
        <dbReference type="Proteomes" id="UP000033475"/>
    </source>
</evidence>
<dbReference type="PATRIC" id="fig|1359196.3.peg.759"/>
<evidence type="ECO:0000313" key="1">
    <source>
        <dbReference type="EMBL" id="KJV58397.1"/>
    </source>
</evidence>
<dbReference type="AlphaFoldDB" id="A0A0F3MSG5"/>
<comment type="caution">
    <text evidence="1">The sequence shown here is derived from an EMBL/GenBank/DDBJ whole genome shotgun (WGS) entry which is preliminary data.</text>
</comment>
<organism evidence="1 2">
    <name type="scientific">Rickettsia felis str. Pedreira</name>
    <dbReference type="NCBI Taxonomy" id="1359196"/>
    <lineage>
        <taxon>Bacteria</taxon>
        <taxon>Pseudomonadati</taxon>
        <taxon>Pseudomonadota</taxon>
        <taxon>Alphaproteobacteria</taxon>
        <taxon>Rickettsiales</taxon>
        <taxon>Rickettsiaceae</taxon>
        <taxon>Rickettsieae</taxon>
        <taxon>Rickettsia</taxon>
        <taxon>spotted fever group</taxon>
    </lineage>
</organism>
<gene>
    <name evidence="1" type="ORF">RFEPED_0778</name>
</gene>
<accession>A0A0F3MSG5</accession>